<evidence type="ECO:0000313" key="2">
    <source>
        <dbReference type="EMBL" id="RIV92263.1"/>
    </source>
</evidence>
<evidence type="ECO:0008006" key="4">
    <source>
        <dbReference type="Google" id="ProtNLM"/>
    </source>
</evidence>
<sequence>MTNKLTALAATLALTFGAGAANAQEVGATVMGNDGIQIGTIAANDGANAVVDTGKHQVPLALESFGEGDNGYTLNITKTELDAMMDEEVARREAALAAALVVGAEVATADEVSLGTIDEMTDVGITMVQDGEPLTLPREMFALDTDGSVIVLANKADIDAAIAAAQAS</sequence>
<evidence type="ECO:0000256" key="1">
    <source>
        <dbReference type="SAM" id="SignalP"/>
    </source>
</evidence>
<dbReference type="OrthoDB" id="7428500at2"/>
<dbReference type="AlphaFoldDB" id="A0A3A1PEN7"/>
<reference evidence="2 3" key="1">
    <citation type="submission" date="2018-08" db="EMBL/GenBank/DDBJ databases">
        <title>Erythrobacter zhengii sp.nov., a bacterium isolated from deep-sea sediment.</title>
        <authorList>
            <person name="Fang C."/>
            <person name="Wu Y.-H."/>
            <person name="Sun C."/>
            <person name="Wang H."/>
            <person name="Cheng H."/>
            <person name="Meng F.-X."/>
            <person name="Wang C.-S."/>
            <person name="Xu X.-W."/>
        </authorList>
    </citation>
    <scope>NUCLEOTIDE SEQUENCE [LARGE SCALE GENOMIC DNA]</scope>
    <source>
        <strain evidence="2 3">CCTCC AB 2015396</strain>
    </source>
</reference>
<dbReference type="EMBL" id="QXFM01000012">
    <property type="protein sequence ID" value="RIV92263.1"/>
    <property type="molecule type" value="Genomic_DNA"/>
</dbReference>
<protein>
    <recommendedName>
        <fullName evidence="4">PRC-barrel domain-containing protein</fullName>
    </recommendedName>
</protein>
<name>A0A3A1PEN7_9SPHN</name>
<dbReference type="RefSeq" id="WP_119591498.1">
    <property type="nucleotide sequence ID" value="NZ_QXFM01000012.1"/>
</dbReference>
<comment type="caution">
    <text evidence="2">The sequence shown here is derived from an EMBL/GenBank/DDBJ whole genome shotgun (WGS) entry which is preliminary data.</text>
</comment>
<dbReference type="Proteomes" id="UP000265366">
    <property type="component" value="Unassembled WGS sequence"/>
</dbReference>
<organism evidence="2 3">
    <name type="scientific">Aurantiacibacter xanthus</name>
    <dbReference type="NCBI Taxonomy" id="1784712"/>
    <lineage>
        <taxon>Bacteria</taxon>
        <taxon>Pseudomonadati</taxon>
        <taxon>Pseudomonadota</taxon>
        <taxon>Alphaproteobacteria</taxon>
        <taxon>Sphingomonadales</taxon>
        <taxon>Erythrobacteraceae</taxon>
        <taxon>Aurantiacibacter</taxon>
    </lineage>
</organism>
<proteinExistence type="predicted"/>
<keyword evidence="1" id="KW-0732">Signal</keyword>
<gene>
    <name evidence="2" type="ORF">D2V17_02120</name>
</gene>
<evidence type="ECO:0000313" key="3">
    <source>
        <dbReference type="Proteomes" id="UP000265366"/>
    </source>
</evidence>
<feature type="signal peptide" evidence="1">
    <location>
        <begin position="1"/>
        <end position="23"/>
    </location>
</feature>
<feature type="chain" id="PRO_5017283615" description="PRC-barrel domain-containing protein" evidence="1">
    <location>
        <begin position="24"/>
        <end position="168"/>
    </location>
</feature>
<keyword evidence="3" id="KW-1185">Reference proteome</keyword>
<accession>A0A3A1PEN7</accession>